<keyword evidence="3" id="KW-1185">Reference proteome</keyword>
<accession>A0A7R9BQG6</accession>
<gene>
    <name evidence="2" type="ORF">NMOB1V02_LOCUS5996</name>
</gene>
<sequence>MKPLNQENSSHSTLSDAPIHEHLEFPRHVRFSDLVRVQQHTNEETSSMLVDRCEFCDEPVSPGRRITSLNSDTPTLCNSCHENVANLIRRKLKNSSFELNSCKDCRTSFGNAVEELETLAYGDTRGAWDKRKNPASNNEEHVCQTEHLVQNLLNSSAVSQGCETPEDTTLSSRFMSTTSFGNSDQQQQSQASKPCDVCKLLRTYGMAMRAIDNPNQMTRTPCRSHTMIPFGFDEGGTSCLENWMNQLRLDEAGINAHTGREEESRLICGMCNGVPKSGGQLFAEGNHYRPHQLHPHLMSGQQRVDLASTLMENAINTSQVHPEDKEWLRIRNHQQQRPDGSVGWPISDSSIMEPSVCKSCRIESGYDNCDPVSRSSGECLCPHCRYYEASPTSTSLGNNPLTTCNIRDNLSICAGCSQLLESNTNDVIPMEDPLATCVGCTDVNQQTVNSKVSHAGHSNEEIPEIPLPDDQGLLDPLMDKLEHQDNLITVPEPEVSKKSLQQMGSVVPPISQQEEAKIFEHLDKMESSILNVDENQQKSKPAVNKSESANKVTGTLSCMCHNAHEMEIAQHNHYHSHDHTALAEPMPDLEEPAEIPISKQEEQKPQPRVSTASPETLLVPKISEIPPDNGKSYIVQSMGEKQDRFWVVGYPLFVVHRFRVDVVRSVFFDDGSLYQQPTLEPNNKSKSAVVTQVSKMEATSQKGPSTTGTPMLAGSASKNIPPQVSFSKDDPKLSGMSQAKSGAAIEIPSKQLSFGKLDKAAENLTRPRVLGD</sequence>
<protein>
    <submittedName>
        <fullName evidence="2">Uncharacterized protein</fullName>
    </submittedName>
</protein>
<evidence type="ECO:0000256" key="1">
    <source>
        <dbReference type="SAM" id="MobiDB-lite"/>
    </source>
</evidence>
<feature type="compositionally biased region" description="Polar residues" evidence="1">
    <location>
        <begin position="695"/>
        <end position="709"/>
    </location>
</feature>
<dbReference type="EMBL" id="OA883216">
    <property type="protein sequence ID" value="CAD7278288.1"/>
    <property type="molecule type" value="Genomic_DNA"/>
</dbReference>
<name>A0A7R9BQG6_9CRUS</name>
<organism evidence="2">
    <name type="scientific">Notodromas monacha</name>
    <dbReference type="NCBI Taxonomy" id="399045"/>
    <lineage>
        <taxon>Eukaryota</taxon>
        <taxon>Metazoa</taxon>
        <taxon>Ecdysozoa</taxon>
        <taxon>Arthropoda</taxon>
        <taxon>Crustacea</taxon>
        <taxon>Oligostraca</taxon>
        <taxon>Ostracoda</taxon>
        <taxon>Podocopa</taxon>
        <taxon>Podocopida</taxon>
        <taxon>Cypridocopina</taxon>
        <taxon>Cypridoidea</taxon>
        <taxon>Cyprididae</taxon>
        <taxon>Notodromas</taxon>
    </lineage>
</organism>
<dbReference type="EMBL" id="CAJPEX010001179">
    <property type="protein sequence ID" value="CAG0918440.1"/>
    <property type="molecule type" value="Genomic_DNA"/>
</dbReference>
<reference evidence="2" key="1">
    <citation type="submission" date="2020-11" db="EMBL/GenBank/DDBJ databases">
        <authorList>
            <person name="Tran Van P."/>
        </authorList>
    </citation>
    <scope>NUCLEOTIDE SEQUENCE</scope>
</reference>
<dbReference type="AlphaFoldDB" id="A0A7R9BQG6"/>
<feature type="region of interest" description="Disordered" evidence="1">
    <location>
        <begin position="695"/>
        <end position="744"/>
    </location>
</feature>
<feature type="compositionally biased region" description="Polar residues" evidence="1">
    <location>
        <begin position="716"/>
        <end position="726"/>
    </location>
</feature>
<dbReference type="Proteomes" id="UP000678499">
    <property type="component" value="Unassembled WGS sequence"/>
</dbReference>
<proteinExistence type="predicted"/>
<evidence type="ECO:0000313" key="3">
    <source>
        <dbReference type="Proteomes" id="UP000678499"/>
    </source>
</evidence>
<evidence type="ECO:0000313" key="2">
    <source>
        <dbReference type="EMBL" id="CAD7278288.1"/>
    </source>
</evidence>